<dbReference type="InterPro" id="IPR036852">
    <property type="entry name" value="Peptidase_S8/S53_dom_sf"/>
</dbReference>
<dbReference type="Gene3D" id="2.60.120.380">
    <property type="match status" value="1"/>
</dbReference>
<dbReference type="Pfam" id="PF07589">
    <property type="entry name" value="PEP-CTERM"/>
    <property type="match status" value="1"/>
</dbReference>
<dbReference type="GO" id="GO:0006508">
    <property type="term" value="P:proteolysis"/>
    <property type="evidence" value="ECO:0007669"/>
    <property type="project" value="InterPro"/>
</dbReference>
<dbReference type="GO" id="GO:0004252">
    <property type="term" value="F:serine-type endopeptidase activity"/>
    <property type="evidence" value="ECO:0007669"/>
    <property type="project" value="InterPro"/>
</dbReference>
<feature type="domain" description="Ice-binding protein C-terminal" evidence="1">
    <location>
        <begin position="567"/>
        <end position="589"/>
    </location>
</feature>
<dbReference type="SUPFAM" id="SSF49785">
    <property type="entry name" value="Galactose-binding domain-like"/>
    <property type="match status" value="1"/>
</dbReference>
<sequence length="594" mass="63051">MWRVKVVRGTRIYQATTISSRPLSSRAGFRRCWHRHLALVSCLLGLCFPVATFALDNATASADFQKLIDLLGDDLPDGAGVPVAHIEPAYPDPTNSEFSDITFYDAKAGQSTSTSNHALSMGRRFYGNNQTFSFATGAKDVSIYTTDEWLADLLPNGEPFDLNVGPNGNSGPLAKVQNFSWVASYAASGNPPSGFDLPHSSNERTLAHFDYQIERDDFTAAVGLNNGTGENLPYLLSYSYNAIAVGRSDGNHSPGLTESAGSNSYGPGRVRPDLVVDTGTASAATATVSSAATLLRGVVAGTDADRSEPIKAILMAGATKEASRFTFDWSHTSTQPLDTNYGAGELNIFNSYLIQAGGQFDAGLSEPNAIDAGAHGWDYENIDGGEERFYKFTIDSGITAQELSIVLAWNTPGSTTNISGTAPTLADLNLELRDDAGAMIMDHSGVLSMSNSTVDNVEHIYLQDLAAGDYTLKVIGDTSLSTDYGIAWRTETLADLVNADFDGNGAVDGLDFLAIQRGFGIFVNATHADGDADGDGDVDADDLAALNAGYGGLNSVTQSQFAAFLAPVPEPGTLGLLSLSLLCFAARRRTYHRT</sequence>
<dbReference type="KEGG" id="amob:HG15A2_05290"/>
<reference evidence="2 3" key="1">
    <citation type="submission" date="2019-02" db="EMBL/GenBank/DDBJ databases">
        <title>Deep-cultivation of Planctomycetes and their phenomic and genomic characterization uncovers novel biology.</title>
        <authorList>
            <person name="Wiegand S."/>
            <person name="Jogler M."/>
            <person name="Boedeker C."/>
            <person name="Pinto D."/>
            <person name="Vollmers J."/>
            <person name="Rivas-Marin E."/>
            <person name="Kohn T."/>
            <person name="Peeters S.H."/>
            <person name="Heuer A."/>
            <person name="Rast P."/>
            <person name="Oberbeckmann S."/>
            <person name="Bunk B."/>
            <person name="Jeske O."/>
            <person name="Meyerdierks A."/>
            <person name="Storesund J.E."/>
            <person name="Kallscheuer N."/>
            <person name="Luecker S."/>
            <person name="Lage O.M."/>
            <person name="Pohl T."/>
            <person name="Merkel B.J."/>
            <person name="Hornburger P."/>
            <person name="Mueller R.-W."/>
            <person name="Bruemmer F."/>
            <person name="Labrenz M."/>
            <person name="Spormann A.M."/>
            <person name="Op den Camp H."/>
            <person name="Overmann J."/>
            <person name="Amann R."/>
            <person name="Jetten M.S.M."/>
            <person name="Mascher T."/>
            <person name="Medema M.H."/>
            <person name="Devos D.P."/>
            <person name="Kaster A.-K."/>
            <person name="Ovreas L."/>
            <person name="Rohde M."/>
            <person name="Galperin M.Y."/>
            <person name="Jogler C."/>
        </authorList>
    </citation>
    <scope>NUCLEOTIDE SEQUENCE [LARGE SCALE GENOMIC DNA]</scope>
    <source>
        <strain evidence="2 3">HG15A2</strain>
    </source>
</reference>
<keyword evidence="3" id="KW-1185">Reference proteome</keyword>
<name>A0A517MQV5_9BACT</name>
<protein>
    <recommendedName>
        <fullName evidence="1">Ice-binding protein C-terminal domain-containing protein</fullName>
    </recommendedName>
</protein>
<dbReference type="InterPro" id="IPR008979">
    <property type="entry name" value="Galactose-bd-like_sf"/>
</dbReference>
<evidence type="ECO:0000313" key="2">
    <source>
        <dbReference type="EMBL" id="QDS97268.1"/>
    </source>
</evidence>
<evidence type="ECO:0000259" key="1">
    <source>
        <dbReference type="Pfam" id="PF07589"/>
    </source>
</evidence>
<dbReference type="PROSITE" id="PS00018">
    <property type="entry name" value="EF_HAND_1"/>
    <property type="match status" value="2"/>
</dbReference>
<dbReference type="AlphaFoldDB" id="A0A517MQV5"/>
<dbReference type="InterPro" id="IPR018247">
    <property type="entry name" value="EF_Hand_1_Ca_BS"/>
</dbReference>
<dbReference type="EMBL" id="CP036263">
    <property type="protein sequence ID" value="QDS97268.1"/>
    <property type="molecule type" value="Genomic_DNA"/>
</dbReference>
<dbReference type="InterPro" id="IPR013424">
    <property type="entry name" value="Ice-binding_C"/>
</dbReference>
<dbReference type="SUPFAM" id="SSF52743">
    <property type="entry name" value="Subtilisin-like"/>
    <property type="match status" value="1"/>
</dbReference>
<organism evidence="2 3">
    <name type="scientific">Adhaeretor mobilis</name>
    <dbReference type="NCBI Taxonomy" id="1930276"/>
    <lineage>
        <taxon>Bacteria</taxon>
        <taxon>Pseudomonadati</taxon>
        <taxon>Planctomycetota</taxon>
        <taxon>Planctomycetia</taxon>
        <taxon>Pirellulales</taxon>
        <taxon>Lacipirellulaceae</taxon>
        <taxon>Adhaeretor</taxon>
    </lineage>
</organism>
<dbReference type="NCBIfam" id="TIGR02595">
    <property type="entry name" value="PEP_CTERM"/>
    <property type="match status" value="1"/>
</dbReference>
<dbReference type="Proteomes" id="UP000319852">
    <property type="component" value="Chromosome"/>
</dbReference>
<gene>
    <name evidence="2" type="ORF">HG15A2_05290</name>
</gene>
<accession>A0A517MQV5</accession>
<proteinExistence type="predicted"/>
<evidence type="ECO:0000313" key="3">
    <source>
        <dbReference type="Proteomes" id="UP000319852"/>
    </source>
</evidence>